<proteinExistence type="predicted"/>
<evidence type="ECO:0000313" key="3">
    <source>
        <dbReference type="Proteomes" id="UP000322234"/>
    </source>
</evidence>
<accession>A0A6B0RJR9</accession>
<evidence type="ECO:0000313" key="2">
    <source>
        <dbReference type="EMBL" id="MXQ90479.1"/>
    </source>
</evidence>
<keyword evidence="3" id="KW-1185">Reference proteome</keyword>
<sequence length="135" mass="13874">MLAVLATWPGVRGCTYASQELDATRETCQGPTPVVWVSGSSTPGVGVSGSSTPGVGVSGSSTPGVRVSGSSTPLLECLRPPSQSAAELNCPVRVPLRPRACRNLGGESWQALVWSPGASPHSLENQDAFLVIRSS</sequence>
<reference evidence="2" key="1">
    <citation type="submission" date="2019-10" db="EMBL/GenBank/DDBJ databases">
        <title>The sequence and de novo assembly of the wild yak genome.</title>
        <authorList>
            <person name="Liu Y."/>
        </authorList>
    </citation>
    <scope>NUCLEOTIDE SEQUENCE [LARGE SCALE GENOMIC DNA]</scope>
    <source>
        <strain evidence="2">WY2019</strain>
    </source>
</reference>
<gene>
    <name evidence="2" type="ORF">E5288_WYG016335</name>
</gene>
<dbReference type="AlphaFoldDB" id="A0A6B0RJR9"/>
<organism evidence="2 3">
    <name type="scientific">Bos mutus</name>
    <name type="common">wild yak</name>
    <dbReference type="NCBI Taxonomy" id="72004"/>
    <lineage>
        <taxon>Eukaryota</taxon>
        <taxon>Metazoa</taxon>
        <taxon>Chordata</taxon>
        <taxon>Craniata</taxon>
        <taxon>Vertebrata</taxon>
        <taxon>Euteleostomi</taxon>
        <taxon>Mammalia</taxon>
        <taxon>Eutheria</taxon>
        <taxon>Laurasiatheria</taxon>
        <taxon>Artiodactyla</taxon>
        <taxon>Ruminantia</taxon>
        <taxon>Pecora</taxon>
        <taxon>Bovidae</taxon>
        <taxon>Bovinae</taxon>
        <taxon>Bos</taxon>
    </lineage>
</organism>
<protein>
    <submittedName>
        <fullName evidence="2">Uncharacterized protein</fullName>
    </submittedName>
</protein>
<evidence type="ECO:0000256" key="1">
    <source>
        <dbReference type="SAM" id="MobiDB-lite"/>
    </source>
</evidence>
<dbReference type="Proteomes" id="UP000322234">
    <property type="component" value="Unassembled WGS sequence"/>
</dbReference>
<name>A0A6B0RJR9_9CETA</name>
<comment type="caution">
    <text evidence="2">The sequence shown here is derived from an EMBL/GenBank/DDBJ whole genome shotgun (WGS) entry which is preliminary data.</text>
</comment>
<dbReference type="EMBL" id="VBQZ03000064">
    <property type="protein sequence ID" value="MXQ90479.1"/>
    <property type="molecule type" value="Genomic_DNA"/>
</dbReference>
<feature type="region of interest" description="Disordered" evidence="1">
    <location>
        <begin position="39"/>
        <end position="71"/>
    </location>
</feature>